<organism evidence="2 3">
    <name type="scientific">Antrihabitans stalactiti</name>
    <dbReference type="NCBI Taxonomy" id="2584121"/>
    <lineage>
        <taxon>Bacteria</taxon>
        <taxon>Bacillati</taxon>
        <taxon>Actinomycetota</taxon>
        <taxon>Actinomycetes</taxon>
        <taxon>Mycobacteriales</taxon>
        <taxon>Nocardiaceae</taxon>
        <taxon>Antrihabitans</taxon>
    </lineage>
</organism>
<dbReference type="InterPro" id="IPR002711">
    <property type="entry name" value="HNH"/>
</dbReference>
<reference evidence="2 3" key="1">
    <citation type="submission" date="2019-05" db="EMBL/GenBank/DDBJ databases">
        <authorList>
            <person name="Lee S.D."/>
        </authorList>
    </citation>
    <scope>NUCLEOTIDE SEQUENCE [LARGE SCALE GENOMIC DNA]</scope>
    <source>
        <strain evidence="2 3">YC2-7</strain>
    </source>
</reference>
<evidence type="ECO:0000313" key="3">
    <source>
        <dbReference type="Proteomes" id="UP000535543"/>
    </source>
</evidence>
<proteinExistence type="predicted"/>
<dbReference type="Proteomes" id="UP000535543">
    <property type="component" value="Unassembled WGS sequence"/>
</dbReference>
<keyword evidence="2" id="KW-0540">Nuclease</keyword>
<keyword evidence="3" id="KW-1185">Reference proteome</keyword>
<dbReference type="GO" id="GO:0008270">
    <property type="term" value="F:zinc ion binding"/>
    <property type="evidence" value="ECO:0007669"/>
    <property type="project" value="InterPro"/>
</dbReference>
<keyword evidence="2" id="KW-0255">Endonuclease</keyword>
<gene>
    <name evidence="2" type="ORF">FGL95_21540</name>
</gene>
<dbReference type="InterPro" id="IPR003615">
    <property type="entry name" value="HNH_nuc"/>
</dbReference>
<feature type="domain" description="HNH nuclease" evidence="1">
    <location>
        <begin position="305"/>
        <end position="355"/>
    </location>
</feature>
<dbReference type="EMBL" id="VCQU01000008">
    <property type="protein sequence ID" value="NMN97625.1"/>
    <property type="molecule type" value="Genomic_DNA"/>
</dbReference>
<keyword evidence="2" id="KW-0378">Hydrolase</keyword>
<dbReference type="GO" id="GO:0004519">
    <property type="term" value="F:endonuclease activity"/>
    <property type="evidence" value="ECO:0007669"/>
    <property type="project" value="UniProtKB-KW"/>
</dbReference>
<accession>A0A848KFQ8</accession>
<reference evidence="2 3" key="2">
    <citation type="submission" date="2020-06" db="EMBL/GenBank/DDBJ databases">
        <title>Antribacter stalactiti gen. nov., sp. nov., a new member of the family Nacardiaceae isolated from a cave.</title>
        <authorList>
            <person name="Kim I.S."/>
        </authorList>
    </citation>
    <scope>NUCLEOTIDE SEQUENCE [LARGE SCALE GENOMIC DNA]</scope>
    <source>
        <strain evidence="2 3">YC2-7</strain>
    </source>
</reference>
<protein>
    <submittedName>
        <fullName evidence="2">HNH endonuclease</fullName>
    </submittedName>
</protein>
<dbReference type="GO" id="GO:0003676">
    <property type="term" value="F:nucleic acid binding"/>
    <property type="evidence" value="ECO:0007669"/>
    <property type="project" value="InterPro"/>
</dbReference>
<comment type="caution">
    <text evidence="2">The sequence shown here is derived from an EMBL/GenBank/DDBJ whole genome shotgun (WGS) entry which is preliminary data.</text>
</comment>
<evidence type="ECO:0000259" key="1">
    <source>
        <dbReference type="SMART" id="SM00507"/>
    </source>
</evidence>
<sequence>MRVQELAATVADLDDAAHIDAIRALEDLKSACAAAQARITAEFDATRTNPAGLGAEIALARRESPNRGGRHLGFARAMQEMPHTLALLESGELNEWRATLLVRETACLTKEDRAVIDQEFCADPAVLAGLGDRAIETKARARAAQLDAEAVVRRARKAVADRHVSIRPAPDTMTYVTALLPVAEGVAVWANLKRDADSLVGTGQAGDRTRGQVMADLLVERITSVDNADAQPVTVNVVISDETLFGGGAAPAHVDGYGDIPAPIARNWIKNAVTKDVAELRRLYANPTTGALTNLESVARCFPKGLARFIDIRDKVCRTPWCDAPIRHRDHIEPHENGGETTELNGAGLCAACNYAKQAPGWSAEPEEASGLHQYNFTTPSGHTYRSTAPPLPLPAKKRARTRQVEIDIVWAA</sequence>
<dbReference type="SMART" id="SM00507">
    <property type="entry name" value="HNHc"/>
    <property type="match status" value="1"/>
</dbReference>
<name>A0A848KFQ8_9NOCA</name>
<dbReference type="AlphaFoldDB" id="A0A848KFQ8"/>
<dbReference type="RefSeq" id="WP_169590650.1">
    <property type="nucleotide sequence ID" value="NZ_VCQU01000008.1"/>
</dbReference>
<dbReference type="CDD" id="cd00085">
    <property type="entry name" value="HNHc"/>
    <property type="match status" value="1"/>
</dbReference>
<evidence type="ECO:0000313" key="2">
    <source>
        <dbReference type="EMBL" id="NMN97625.1"/>
    </source>
</evidence>
<dbReference type="Pfam" id="PF01844">
    <property type="entry name" value="HNH"/>
    <property type="match status" value="1"/>
</dbReference>